<organism evidence="2 3">
    <name type="scientific">Paenibacillus profundus</name>
    <dbReference type="NCBI Taxonomy" id="1173085"/>
    <lineage>
        <taxon>Bacteria</taxon>
        <taxon>Bacillati</taxon>
        <taxon>Bacillota</taxon>
        <taxon>Bacilli</taxon>
        <taxon>Bacillales</taxon>
        <taxon>Paenibacillaceae</taxon>
        <taxon>Paenibacillus</taxon>
    </lineage>
</organism>
<evidence type="ECO:0000259" key="1">
    <source>
        <dbReference type="Pfam" id="PF00149"/>
    </source>
</evidence>
<keyword evidence="3" id="KW-1185">Reference proteome</keyword>
<comment type="caution">
    <text evidence="2">The sequence shown here is derived from an EMBL/GenBank/DDBJ whole genome shotgun (WGS) entry which is preliminary data.</text>
</comment>
<dbReference type="PANTHER" id="PTHR32440:SF11">
    <property type="entry name" value="METALLOPHOSPHOESTERASE DOMAIN-CONTAINING PROTEIN"/>
    <property type="match status" value="1"/>
</dbReference>
<evidence type="ECO:0000313" key="3">
    <source>
        <dbReference type="Proteomes" id="UP001199916"/>
    </source>
</evidence>
<sequence length="337" mass="37753">MEWKFDELPVFMRTNNRDGGMNMTAESICKSLRFRKDGTFTIVQFSDVECRQWEEHDPAHDVMRQVLELEQPDLVVFAGDVIASASTTDEYQAFANAVRPVEDAGIPWFAVYGNHDTEATVTREQLHAYQMTFAHSIAVPDPEGISGSGNAVFPVLTADGKLGAVIYALDSHSYSPLSPRVGGYDWLKADQIAWYRQQSAQYAKEYGGDTPVPAVAFFHIPLMEYHQLWALETCCGQRGEPICSPPLNSGMFQAMVEQGDVMGTFVGHDHANDFIGELHGIKLAYGRTTRAAYTGVPFEPGARIVRLYARERRFDSWIRLESGAVIMEQPEHQPEHI</sequence>
<reference evidence="2 3" key="1">
    <citation type="submission" date="2021-11" db="EMBL/GenBank/DDBJ databases">
        <title>Draft genome sequence of Paenibacillus profundus YoMME, a new Gram-positive bacteria with exoelectrogenic properties.</title>
        <authorList>
            <person name="Hubenova Y."/>
            <person name="Hubenova E."/>
            <person name="Manasiev Y."/>
            <person name="Peykov S."/>
            <person name="Mitov M."/>
        </authorList>
    </citation>
    <scope>NUCLEOTIDE SEQUENCE [LARGE SCALE GENOMIC DNA]</scope>
    <source>
        <strain evidence="2 3">YoMME</strain>
    </source>
</reference>
<dbReference type="CDD" id="cd07383">
    <property type="entry name" value="MPP_Dcr2"/>
    <property type="match status" value="1"/>
</dbReference>
<dbReference type="Proteomes" id="UP001199916">
    <property type="component" value="Unassembled WGS sequence"/>
</dbReference>
<dbReference type="EMBL" id="JAJNBZ010000003">
    <property type="protein sequence ID" value="MCE5168752.1"/>
    <property type="molecule type" value="Genomic_DNA"/>
</dbReference>
<dbReference type="InterPro" id="IPR029052">
    <property type="entry name" value="Metallo-depent_PP-like"/>
</dbReference>
<feature type="domain" description="Calcineurin-like phosphoesterase" evidence="1">
    <location>
        <begin position="41"/>
        <end position="205"/>
    </location>
</feature>
<proteinExistence type="predicted"/>
<dbReference type="InterPro" id="IPR004843">
    <property type="entry name" value="Calcineurin-like_PHP"/>
</dbReference>
<evidence type="ECO:0000313" key="2">
    <source>
        <dbReference type="EMBL" id="MCE5168752.1"/>
    </source>
</evidence>
<dbReference type="PANTHER" id="PTHR32440">
    <property type="entry name" value="PHOSPHATASE DCR2-RELATED-RELATED"/>
    <property type="match status" value="1"/>
</dbReference>
<dbReference type="RefSeq" id="WP_233695945.1">
    <property type="nucleotide sequence ID" value="NZ_JAJNBZ010000003.1"/>
</dbReference>
<protein>
    <submittedName>
        <fullName evidence="2">Metallophosphoesterase family protein</fullName>
    </submittedName>
</protein>
<dbReference type="Gene3D" id="3.60.21.10">
    <property type="match status" value="1"/>
</dbReference>
<accession>A0ABS8YBE7</accession>
<dbReference type="Pfam" id="PF00149">
    <property type="entry name" value="Metallophos"/>
    <property type="match status" value="1"/>
</dbReference>
<gene>
    <name evidence="2" type="ORF">LQV63_05425</name>
</gene>
<dbReference type="SUPFAM" id="SSF56300">
    <property type="entry name" value="Metallo-dependent phosphatases"/>
    <property type="match status" value="1"/>
</dbReference>
<name>A0ABS8YBE7_9BACL</name>